<evidence type="ECO:0000313" key="5">
    <source>
        <dbReference type="Proteomes" id="UP000694846"/>
    </source>
</evidence>
<evidence type="ECO:0000256" key="1">
    <source>
        <dbReference type="ARBA" id="ARBA00009034"/>
    </source>
</evidence>
<dbReference type="RefSeq" id="XP_025422813.1">
    <property type="nucleotide sequence ID" value="XM_025567028.1"/>
</dbReference>
<feature type="signal peptide" evidence="4">
    <location>
        <begin position="1"/>
        <end position="21"/>
    </location>
</feature>
<dbReference type="AlphaFoldDB" id="A0A8B8GIH0"/>
<dbReference type="GeneID" id="112692372"/>
<dbReference type="SUPFAM" id="SSF56994">
    <property type="entry name" value="Insulin-like"/>
    <property type="match status" value="1"/>
</dbReference>
<gene>
    <name evidence="6" type="primary">LOC112692372</name>
</gene>
<evidence type="ECO:0000256" key="4">
    <source>
        <dbReference type="SAM" id="SignalP"/>
    </source>
</evidence>
<name>A0A8B8GIH0_9HEMI</name>
<reference evidence="6" key="1">
    <citation type="submission" date="2025-08" db="UniProtKB">
        <authorList>
            <consortium name="RefSeq"/>
        </authorList>
    </citation>
    <scope>IDENTIFICATION</scope>
    <source>
        <tissue evidence="6">Whole body</tissue>
    </source>
</reference>
<keyword evidence="3 4" id="KW-0732">Signal</keyword>
<dbReference type="InterPro" id="IPR022353">
    <property type="entry name" value="Insulin_CS"/>
</dbReference>
<proteinExistence type="inferred from homology"/>
<dbReference type="PROSITE" id="PS00262">
    <property type="entry name" value="INSULIN"/>
    <property type="match status" value="1"/>
</dbReference>
<dbReference type="InterPro" id="IPR036438">
    <property type="entry name" value="Insulin-like_sf"/>
</dbReference>
<feature type="chain" id="PRO_5034510924" evidence="4">
    <location>
        <begin position="22"/>
        <end position="154"/>
    </location>
</feature>
<evidence type="ECO:0000256" key="2">
    <source>
        <dbReference type="ARBA" id="ARBA00022685"/>
    </source>
</evidence>
<protein>
    <submittedName>
        <fullName evidence="6">Uncharacterized protein LOC112692372 isoform X1</fullName>
    </submittedName>
</protein>
<comment type="similarity">
    <text evidence="1">Belongs to the insulin family.</text>
</comment>
<dbReference type="OrthoDB" id="10403597at2759"/>
<keyword evidence="2" id="KW-0165">Cleavage on pair of basic residues</keyword>
<evidence type="ECO:0000256" key="3">
    <source>
        <dbReference type="ARBA" id="ARBA00022729"/>
    </source>
</evidence>
<accession>A0A8B8GIH0</accession>
<organism evidence="5 6">
    <name type="scientific">Sipha flava</name>
    <name type="common">yellow sugarcane aphid</name>
    <dbReference type="NCBI Taxonomy" id="143950"/>
    <lineage>
        <taxon>Eukaryota</taxon>
        <taxon>Metazoa</taxon>
        <taxon>Ecdysozoa</taxon>
        <taxon>Arthropoda</taxon>
        <taxon>Hexapoda</taxon>
        <taxon>Insecta</taxon>
        <taxon>Pterygota</taxon>
        <taxon>Neoptera</taxon>
        <taxon>Paraneoptera</taxon>
        <taxon>Hemiptera</taxon>
        <taxon>Sternorrhyncha</taxon>
        <taxon>Aphidomorpha</taxon>
        <taxon>Aphidoidea</taxon>
        <taxon>Aphididae</taxon>
        <taxon>Sipha</taxon>
    </lineage>
</organism>
<dbReference type="GO" id="GO:0005576">
    <property type="term" value="C:extracellular region"/>
    <property type="evidence" value="ECO:0007669"/>
    <property type="project" value="UniProtKB-ARBA"/>
</dbReference>
<dbReference type="Gene3D" id="1.10.100.10">
    <property type="entry name" value="Insulin-like"/>
    <property type="match status" value="1"/>
</dbReference>
<keyword evidence="5" id="KW-1185">Reference proteome</keyword>
<evidence type="ECO:0000313" key="6">
    <source>
        <dbReference type="RefSeq" id="XP_025422813.1"/>
    </source>
</evidence>
<sequence>MIKFMIFTLVTIMFLVESIESCDKLGIKNIIVTICGLKKRSSNFNNVWPVLPLRFASDIEQEYQKMVDDFDEEDLLIKISDEKKPRESTVKPQRPSHLSVYSDRMRNRIVPRRQSNQDVNKNSVRNVDQFQKIIQECCIRKCTIEDIRGFCDKK</sequence>
<dbReference type="Proteomes" id="UP000694846">
    <property type="component" value="Unplaced"/>
</dbReference>